<dbReference type="GO" id="GO:0071942">
    <property type="term" value="C:XPC complex"/>
    <property type="evidence" value="ECO:0007669"/>
    <property type="project" value="TreeGrafter"/>
</dbReference>
<dbReference type="GO" id="GO:0003697">
    <property type="term" value="F:single-stranded DNA binding"/>
    <property type="evidence" value="ECO:0007669"/>
    <property type="project" value="TreeGrafter"/>
</dbReference>
<evidence type="ECO:0000313" key="3">
    <source>
        <dbReference type="Proteomes" id="UP000183365"/>
    </source>
</evidence>
<evidence type="ECO:0000259" key="1">
    <source>
        <dbReference type="SMART" id="SM01031"/>
    </source>
</evidence>
<dbReference type="InterPro" id="IPR018327">
    <property type="entry name" value="BHD_2"/>
</dbReference>
<name>A0A1L0AZQ0_9ASCO</name>
<keyword evidence="3" id="KW-1185">Reference proteome</keyword>
<dbReference type="AlphaFoldDB" id="A0A1L0AZQ0"/>
<dbReference type="OrthoDB" id="300780at2759"/>
<dbReference type="GO" id="GO:0006289">
    <property type="term" value="P:nucleotide-excision repair"/>
    <property type="evidence" value="ECO:0007669"/>
    <property type="project" value="InterPro"/>
</dbReference>
<dbReference type="VEuPathDB" id="FungiDB:HGUI_00387"/>
<reference evidence="3" key="1">
    <citation type="submission" date="2016-11" db="EMBL/GenBank/DDBJ databases">
        <authorList>
            <person name="Guldener U."/>
        </authorList>
    </citation>
    <scope>NUCLEOTIDE SEQUENCE [LARGE SCALE GENOMIC DNA]</scope>
</reference>
<accession>A0A1L0AZQ0</accession>
<protein>
    <recommendedName>
        <fullName evidence="1">Rad4 beta-hairpin domain-containing protein</fullName>
    </recommendedName>
</protein>
<dbReference type="PANTHER" id="PTHR12135">
    <property type="entry name" value="DNA REPAIR PROTEIN XP-C / RAD4"/>
    <property type="match status" value="1"/>
</dbReference>
<dbReference type="GO" id="GO:0000111">
    <property type="term" value="C:nucleotide-excision repair factor 2 complex"/>
    <property type="evidence" value="ECO:0007669"/>
    <property type="project" value="TreeGrafter"/>
</dbReference>
<gene>
    <name evidence="2" type="ORF">HGUI_00387</name>
</gene>
<evidence type="ECO:0000313" key="2">
    <source>
        <dbReference type="EMBL" id="SGZ38187.1"/>
    </source>
</evidence>
<dbReference type="EMBL" id="FQNF01000005">
    <property type="protein sequence ID" value="SGZ38187.1"/>
    <property type="molecule type" value="Genomic_DNA"/>
</dbReference>
<organism evidence="2 3">
    <name type="scientific">Hanseniaspora guilliermondii</name>
    <dbReference type="NCBI Taxonomy" id="56406"/>
    <lineage>
        <taxon>Eukaryota</taxon>
        <taxon>Fungi</taxon>
        <taxon>Dikarya</taxon>
        <taxon>Ascomycota</taxon>
        <taxon>Saccharomycotina</taxon>
        <taxon>Saccharomycetes</taxon>
        <taxon>Saccharomycodales</taxon>
        <taxon>Saccharomycodaceae</taxon>
        <taxon>Hanseniaspora</taxon>
    </lineage>
</organism>
<proteinExistence type="predicted"/>
<dbReference type="GO" id="GO:0006298">
    <property type="term" value="P:mismatch repair"/>
    <property type="evidence" value="ECO:0007669"/>
    <property type="project" value="TreeGrafter"/>
</dbReference>
<dbReference type="InterPro" id="IPR036985">
    <property type="entry name" value="Transglutaminase-like_sf"/>
</dbReference>
<dbReference type="PANTHER" id="PTHR12135:SF2">
    <property type="entry name" value="DNA REPAIR PROTEIN RAD34"/>
    <property type="match status" value="1"/>
</dbReference>
<dbReference type="GO" id="GO:0003684">
    <property type="term" value="F:damaged DNA binding"/>
    <property type="evidence" value="ECO:0007669"/>
    <property type="project" value="InterPro"/>
</dbReference>
<sequence length="643" mass="76464">MCEYLYEYEDEESDGFDEWEDIDLNRKEDEEFNFEINNSPLNNKKNKQVALSKLTKSFKQDYINQCLAVHSIQAVFSVYNFKTCFLSNYGKDIKLKSIVPGVIRKKFKKFDGSNDKVIITLIKGFTLWFDKNYQIDTLGERPIHAVDIKNNCYIKWFEQNDAKLKTILHDYKDYYNKLRKQYNISKTPVKSHKATYMRSDIDVKKEGNNTKQSYVMKYYLLLAALCKNSNIKIKLIYNIPCLDILKTITDCSTKTFLKIIEEQQYSLETSVSEVKRSIDFDLFYPYLWLEVEVPSGRTFYLNPIIHGSMNEYYEEIPNGQPFYPFYKFGSISPHKLEQPFYILSVDENLEIQNVSNKYIPNLQYTNRPCLINLKKEVFWLINKSVWKSINNIFDGFDKIPFNYYQHKNIANYIVMPEISIKSLKNHPNFIVEGYSKTRRNLDALSGDPIRELQINSKKYKVYVRSQLVRVRSMTHWEILGRTVKSGAIPLKTKKYIDRNGKFQVVSLYTFEQTYKTPRIPTLNCVKAYRRTLKGNEMLKVFNKSNMLPNEYCLLDDGKVSKRTLNKYNRKNRKRFVDYMDVITGFKFLQKNQVKPITHVMVHETDFNKLKEFQEYQDEVEVLKNWQELFLRLDIKERLNRQGF</sequence>
<dbReference type="SMART" id="SM01031">
    <property type="entry name" value="BHD_2"/>
    <property type="match status" value="1"/>
</dbReference>
<dbReference type="GO" id="GO:0005737">
    <property type="term" value="C:cytoplasm"/>
    <property type="evidence" value="ECO:0007669"/>
    <property type="project" value="TreeGrafter"/>
</dbReference>
<dbReference type="Proteomes" id="UP000183365">
    <property type="component" value="Unassembled WGS sequence"/>
</dbReference>
<dbReference type="InterPro" id="IPR004583">
    <property type="entry name" value="DNA_repair_Rad4"/>
</dbReference>
<feature type="domain" description="Rad4 beta-hairpin" evidence="1">
    <location>
        <begin position="470"/>
        <end position="518"/>
    </location>
</feature>
<dbReference type="Gene3D" id="3.90.260.10">
    <property type="entry name" value="Transglutaminase-like"/>
    <property type="match status" value="1"/>
</dbReference>